<dbReference type="RefSeq" id="WP_307527743.1">
    <property type="nucleotide sequence ID" value="NZ_JAUSZI010000002.1"/>
</dbReference>
<evidence type="ECO:0008006" key="3">
    <source>
        <dbReference type="Google" id="ProtNLM"/>
    </source>
</evidence>
<evidence type="ECO:0000313" key="1">
    <source>
        <dbReference type="EMBL" id="MDQ1031528.1"/>
    </source>
</evidence>
<evidence type="ECO:0000313" key="2">
    <source>
        <dbReference type="Proteomes" id="UP001230328"/>
    </source>
</evidence>
<reference evidence="1 2" key="1">
    <citation type="submission" date="2023-07" db="EMBL/GenBank/DDBJ databases">
        <title>Comparative genomics of wheat-associated soil bacteria to identify genetic determinants of phenazine resistance.</title>
        <authorList>
            <person name="Mouncey N."/>
        </authorList>
    </citation>
    <scope>NUCLEOTIDE SEQUENCE [LARGE SCALE GENOMIC DNA]</scope>
    <source>
        <strain evidence="1 2">V2I4</strain>
    </source>
</reference>
<comment type="caution">
    <text evidence="1">The sequence shown here is derived from an EMBL/GenBank/DDBJ whole genome shotgun (WGS) entry which is preliminary data.</text>
</comment>
<keyword evidence="2" id="KW-1185">Reference proteome</keyword>
<accession>A0ABU0T6V3</accession>
<sequence>MHLLDLEDLAPEDLVHSPLARDMVLQLQRRIRPVFRRQVSGLVERLQLA</sequence>
<dbReference type="EMBL" id="JAUSZI010000002">
    <property type="protein sequence ID" value="MDQ1031528.1"/>
    <property type="molecule type" value="Genomic_DNA"/>
</dbReference>
<dbReference type="Proteomes" id="UP001230328">
    <property type="component" value="Unassembled WGS sequence"/>
</dbReference>
<proteinExistence type="predicted"/>
<gene>
    <name evidence="1" type="ORF">QF035_009110</name>
</gene>
<protein>
    <recommendedName>
        <fullName evidence="3">FXSXX-COOH protein</fullName>
    </recommendedName>
</protein>
<organism evidence="1 2">
    <name type="scientific">Streptomyces umbrinus</name>
    <dbReference type="NCBI Taxonomy" id="67370"/>
    <lineage>
        <taxon>Bacteria</taxon>
        <taxon>Bacillati</taxon>
        <taxon>Actinomycetota</taxon>
        <taxon>Actinomycetes</taxon>
        <taxon>Kitasatosporales</taxon>
        <taxon>Streptomycetaceae</taxon>
        <taxon>Streptomyces</taxon>
        <taxon>Streptomyces phaeochromogenes group</taxon>
    </lineage>
</organism>
<name>A0ABU0T6V3_9ACTN</name>